<proteinExistence type="predicted"/>
<feature type="transmembrane region" description="Helical" evidence="1">
    <location>
        <begin position="66"/>
        <end position="86"/>
    </location>
</feature>
<name>A0AAU7T7Z6_9ACTN</name>
<organism evidence="2">
    <name type="scientific">Kribbella sp. HUAS MG21</name>
    <dbReference type="NCBI Taxonomy" id="3160966"/>
    <lineage>
        <taxon>Bacteria</taxon>
        <taxon>Bacillati</taxon>
        <taxon>Actinomycetota</taxon>
        <taxon>Actinomycetes</taxon>
        <taxon>Propionibacteriales</taxon>
        <taxon>Kribbellaceae</taxon>
        <taxon>Kribbella</taxon>
    </lineage>
</organism>
<sequence length="116" mass="12274">MRSRVRDVVALLLLVAVLVPYAGYLVNGEMPLIENAQAMASTGLLLGGLAFWVLRSPRGPQRIGKVEAGSAALGLTLYILTIALAATSAAEFLLAGFIGSLLLVFIADLLEPKPRR</sequence>
<reference evidence="2" key="1">
    <citation type="submission" date="2024-06" db="EMBL/GenBank/DDBJ databases">
        <title>Kribbella sp. strain HUAS MG21 genome sequences.</title>
        <authorList>
            <person name="Mo P."/>
        </authorList>
    </citation>
    <scope>NUCLEOTIDE SEQUENCE</scope>
    <source>
        <strain evidence="2">HUAS MG21</strain>
    </source>
</reference>
<keyword evidence="1" id="KW-0812">Transmembrane</keyword>
<protein>
    <submittedName>
        <fullName evidence="2">Uncharacterized protein</fullName>
    </submittedName>
</protein>
<dbReference type="EMBL" id="CP158165">
    <property type="protein sequence ID" value="XBV22943.1"/>
    <property type="molecule type" value="Genomic_DNA"/>
</dbReference>
<gene>
    <name evidence="2" type="ORF">ABN611_30795</name>
</gene>
<keyword evidence="1" id="KW-0472">Membrane</keyword>
<dbReference type="AlphaFoldDB" id="A0AAU7T7Z6"/>
<accession>A0AAU7T7Z6</accession>
<evidence type="ECO:0000313" key="2">
    <source>
        <dbReference type="EMBL" id="XBV22943.1"/>
    </source>
</evidence>
<keyword evidence="1" id="KW-1133">Transmembrane helix</keyword>
<evidence type="ECO:0000256" key="1">
    <source>
        <dbReference type="SAM" id="Phobius"/>
    </source>
</evidence>
<dbReference type="RefSeq" id="WP_350275782.1">
    <property type="nucleotide sequence ID" value="NZ_CP158165.1"/>
</dbReference>
<feature type="transmembrane region" description="Helical" evidence="1">
    <location>
        <begin position="38"/>
        <end position="54"/>
    </location>
</feature>
<feature type="transmembrane region" description="Helical" evidence="1">
    <location>
        <begin position="92"/>
        <end position="110"/>
    </location>
</feature>